<dbReference type="AlphaFoldDB" id="A0A7K7SCH7"/>
<dbReference type="InterPro" id="IPR028005">
    <property type="entry name" value="AcTrfase_ESCO_Znf_dom"/>
</dbReference>
<dbReference type="PANTHER" id="PTHR45884">
    <property type="entry name" value="N-ACETYLTRANSFERASE ECO"/>
    <property type="match status" value="1"/>
</dbReference>
<evidence type="ECO:0000313" key="4">
    <source>
        <dbReference type="Proteomes" id="UP000549091"/>
    </source>
</evidence>
<comment type="caution">
    <text evidence="3">The sequence shown here is derived from an EMBL/GenBank/DDBJ whole genome shotgun (WGS) entry which is preliminary data.</text>
</comment>
<dbReference type="GO" id="GO:0000785">
    <property type="term" value="C:chromatin"/>
    <property type="evidence" value="ECO:0007669"/>
    <property type="project" value="TreeGrafter"/>
</dbReference>
<reference evidence="3 4" key="1">
    <citation type="submission" date="2019-09" db="EMBL/GenBank/DDBJ databases">
        <title>Bird 10,000 Genomes (B10K) Project - Family phase.</title>
        <authorList>
            <person name="Zhang G."/>
        </authorList>
    </citation>
    <scope>NUCLEOTIDE SEQUENCE [LARGE SCALE GENOMIC DNA]</scope>
    <source>
        <strain evidence="3">OUT-0053</strain>
        <tissue evidence="3">Muscle</tissue>
    </source>
</reference>
<accession>A0A7K7SCH7</accession>
<evidence type="ECO:0000259" key="2">
    <source>
        <dbReference type="Pfam" id="PF13878"/>
    </source>
</evidence>
<dbReference type="Pfam" id="PF13878">
    <property type="entry name" value="zf-C2H2_3"/>
    <property type="match status" value="1"/>
</dbReference>
<feature type="region of interest" description="Disordered" evidence="1">
    <location>
        <begin position="160"/>
        <end position="190"/>
    </location>
</feature>
<dbReference type="GO" id="GO:0061733">
    <property type="term" value="F:protein-lysine-acetyltransferase activity"/>
    <property type="evidence" value="ECO:0007669"/>
    <property type="project" value="TreeGrafter"/>
</dbReference>
<evidence type="ECO:0000313" key="3">
    <source>
        <dbReference type="EMBL" id="NXA01524.1"/>
    </source>
</evidence>
<feature type="non-terminal residue" evidence="3">
    <location>
        <position position="190"/>
    </location>
</feature>
<dbReference type="EMBL" id="VZSU01003220">
    <property type="protein sequence ID" value="NXA01524.1"/>
    <property type="molecule type" value="Genomic_DNA"/>
</dbReference>
<name>A0A7K7SCH7_9PASS</name>
<protein>
    <submittedName>
        <fullName evidence="3">ESCO2 acetyltransferase</fullName>
    </submittedName>
</protein>
<feature type="non-terminal residue" evidence="3">
    <location>
        <position position="1"/>
    </location>
</feature>
<dbReference type="GO" id="GO:0007064">
    <property type="term" value="P:mitotic sister chromatid cohesion"/>
    <property type="evidence" value="ECO:0007669"/>
    <property type="project" value="TreeGrafter"/>
</dbReference>
<keyword evidence="3" id="KW-0808">Transferase</keyword>
<feature type="compositionally biased region" description="Basic and acidic residues" evidence="1">
    <location>
        <begin position="168"/>
        <end position="183"/>
    </location>
</feature>
<dbReference type="PANTHER" id="PTHR45884:SF3">
    <property type="entry name" value="N-ACETYLTRANSFERASE ESCO2"/>
    <property type="match status" value="1"/>
</dbReference>
<proteinExistence type="predicted"/>
<dbReference type="GO" id="GO:0005634">
    <property type="term" value="C:nucleus"/>
    <property type="evidence" value="ECO:0007669"/>
    <property type="project" value="TreeGrafter"/>
</dbReference>
<keyword evidence="4" id="KW-1185">Reference proteome</keyword>
<sequence>FGPSGKAPRKSRESSWDQLIIDAGQRSLCARQCGSCGMLFAPGVPEDRLQHLWHHRRLRQALTHAGWKQERVVAEFWDGRILLILPEDPKYALRKAEEVLAIVDSELGFPQHSRLSPAQHSRAFPAHSRVYLFVSAGQCVLGCLVAQPISQAFRVLPEPGLAPLPDSQEPRHGRDSRDPRDSQGDSGCDS</sequence>
<gene>
    <name evidence="3" type="primary">Esco2</name>
    <name evidence="3" type="ORF">NESACU_R16411</name>
</gene>
<feature type="domain" description="N-acetyltransferase ESCO zinc-finger" evidence="2">
    <location>
        <begin position="18"/>
        <end position="57"/>
    </location>
</feature>
<evidence type="ECO:0000256" key="1">
    <source>
        <dbReference type="SAM" id="MobiDB-lite"/>
    </source>
</evidence>
<organism evidence="3 4">
    <name type="scientific">Nesospiza acunhae</name>
    <dbReference type="NCBI Taxonomy" id="381881"/>
    <lineage>
        <taxon>Eukaryota</taxon>
        <taxon>Metazoa</taxon>
        <taxon>Chordata</taxon>
        <taxon>Craniata</taxon>
        <taxon>Vertebrata</taxon>
        <taxon>Euteleostomi</taxon>
        <taxon>Archelosauria</taxon>
        <taxon>Archosauria</taxon>
        <taxon>Dinosauria</taxon>
        <taxon>Saurischia</taxon>
        <taxon>Theropoda</taxon>
        <taxon>Coelurosauria</taxon>
        <taxon>Aves</taxon>
        <taxon>Neognathae</taxon>
        <taxon>Neoaves</taxon>
        <taxon>Telluraves</taxon>
        <taxon>Australaves</taxon>
        <taxon>Passeriformes</taxon>
        <taxon>Thraupidae</taxon>
        <taxon>Nesospiza</taxon>
    </lineage>
</organism>
<dbReference type="Proteomes" id="UP000549091">
    <property type="component" value="Unassembled WGS sequence"/>
</dbReference>